<dbReference type="KEGG" id="ceh:CEW89_11960"/>
<accession>A0A291GDV8</accession>
<name>A0A291GDV8_9RHOB</name>
<evidence type="ECO:0000313" key="3">
    <source>
        <dbReference type="Proteomes" id="UP000217935"/>
    </source>
</evidence>
<evidence type="ECO:0008006" key="4">
    <source>
        <dbReference type="Google" id="ProtNLM"/>
    </source>
</evidence>
<evidence type="ECO:0000313" key="2">
    <source>
        <dbReference type="EMBL" id="ATG48214.1"/>
    </source>
</evidence>
<keyword evidence="3" id="KW-1185">Reference proteome</keyword>
<organism evidence="2 3">
    <name type="scientific">Celeribacter ethanolicus</name>
    <dbReference type="NCBI Taxonomy" id="1758178"/>
    <lineage>
        <taxon>Bacteria</taxon>
        <taxon>Pseudomonadati</taxon>
        <taxon>Pseudomonadota</taxon>
        <taxon>Alphaproteobacteria</taxon>
        <taxon>Rhodobacterales</taxon>
        <taxon>Roseobacteraceae</taxon>
        <taxon>Celeribacter</taxon>
    </lineage>
</organism>
<protein>
    <recommendedName>
        <fullName evidence="4">DUF2125 domain-containing protein</fullName>
    </recommendedName>
</protein>
<dbReference type="EMBL" id="CP022196">
    <property type="protein sequence ID" value="ATG48214.1"/>
    <property type="molecule type" value="Genomic_DNA"/>
</dbReference>
<proteinExistence type="predicted"/>
<feature type="chain" id="PRO_5012968224" description="DUF2125 domain-containing protein" evidence="1">
    <location>
        <begin position="23"/>
        <end position="514"/>
    </location>
</feature>
<reference evidence="2 3" key="1">
    <citation type="submission" date="2017-06" db="EMBL/GenBank/DDBJ databases">
        <title>Celeribacter sp. TSPH2 complete genome sequence.</title>
        <authorList>
            <person name="Woo J.-H."/>
            <person name="Kim H.-S."/>
        </authorList>
    </citation>
    <scope>NUCLEOTIDE SEQUENCE [LARGE SCALE GENOMIC DNA]</scope>
    <source>
        <strain evidence="2 3">TSPH2</strain>
    </source>
</reference>
<dbReference type="OrthoDB" id="7791409at2"/>
<sequence>MRTMFWATALTTTCLTAGPVFADVTPEEVWASYQDMMTNMGMTPTAEVSRDGDTLVVRNMVYSMNLDMGEASVSDTTTVPEIRFQERRRGTVAMWFPEPLTSVMSAPTEPGTEEGDTVETRSTVTYIGEAIVSGSPDDMLYTIEDAAMTMSSEPVVVDGMTVQPGVTGKFAGISGTSTVVRKGDSLFSNMDMTAATLTYEVDEIEDGEGSTVEAGFIGNTLAIKGSILLPQSDSENMLANLLGRSTMDVTMTMADSSSFMTISGEDASSNMDIRAATGASKLDVAFQEGTIGYDVAAGNLNVTVAGAQIPGGQVAVSMAEYSAAFLFPLAASEEDQPFSAKIGLKDLILPEIAWMIADPTGQLPHDPANLRLAFEGTLNSDVDLFDFETLMALEEESAEEMPFEVKTLALPEIFLALAGATVAGNGAGHFLDQEPQVPGGMPPFAGKLNLTLNGVTDLITKLSSTGILPPETAMSAQMMLGLFARPGDAEGELVSEIEMTEDGAIIANGQPLPF</sequence>
<dbReference type="Proteomes" id="UP000217935">
    <property type="component" value="Chromosome"/>
</dbReference>
<evidence type="ECO:0000256" key="1">
    <source>
        <dbReference type="SAM" id="SignalP"/>
    </source>
</evidence>
<gene>
    <name evidence="2" type="ORF">CEW89_11960</name>
</gene>
<dbReference type="AlphaFoldDB" id="A0A291GDV8"/>
<dbReference type="STRING" id="1758178.GCA_001550095_00372"/>
<feature type="signal peptide" evidence="1">
    <location>
        <begin position="1"/>
        <end position="22"/>
    </location>
</feature>
<keyword evidence="1" id="KW-0732">Signal</keyword>
<dbReference type="RefSeq" id="WP_096806045.1">
    <property type="nucleotide sequence ID" value="NZ_CP022196.1"/>
</dbReference>